<dbReference type="PANTHER" id="PTHR30522">
    <property type="entry name" value="NUCLEOSIDE TRIPHOSPHATE PYROPHOSPHOHYDROLASE"/>
    <property type="match status" value="1"/>
</dbReference>
<dbReference type="GO" id="GO:0006950">
    <property type="term" value="P:response to stress"/>
    <property type="evidence" value="ECO:0007669"/>
    <property type="project" value="UniProtKB-ARBA"/>
</dbReference>
<dbReference type="GO" id="GO:0046076">
    <property type="term" value="P:dTTP catabolic process"/>
    <property type="evidence" value="ECO:0007669"/>
    <property type="project" value="TreeGrafter"/>
</dbReference>
<accession>A0A6N2SHA3</accession>
<evidence type="ECO:0000259" key="1">
    <source>
        <dbReference type="Pfam" id="PF03819"/>
    </source>
</evidence>
<proteinExistence type="predicted"/>
<protein>
    <submittedName>
        <fullName evidence="2">Nucleoside triphosphate pyrophosphohydrolase</fullName>
        <ecNumber evidence="2">3.6.1.8</ecNumber>
    </submittedName>
</protein>
<dbReference type="GO" id="GO:0046081">
    <property type="term" value="P:dUTP catabolic process"/>
    <property type="evidence" value="ECO:0007669"/>
    <property type="project" value="TreeGrafter"/>
</dbReference>
<dbReference type="GO" id="GO:0046052">
    <property type="term" value="P:UTP catabolic process"/>
    <property type="evidence" value="ECO:0007669"/>
    <property type="project" value="TreeGrafter"/>
</dbReference>
<sequence length="276" mass="31163">MSALSVDFAFKETYSIEDLLAIMRILRGENGCPWDREQTHQSIRNNFIEETYEAVEAIDNSDPVLLEEELGDVLLQVVYHAEMEREAGRFSFEDVADGICQKLIQRHPHIFGDVVAGTTDEVLDNWDEIKKKTKGQTTYTDTLKSVPKVFPSLMRAAKVQKRAAKSGFAYPDGNWAMEALSSEVEELREALRQNDLSAASEELGDLLLSAANLSRYLDVDAEECLGTSCDKFISRFERLEELAASRKVDMKKASPQEIIALWEEAKRQHKSPNPSI</sequence>
<dbReference type="EMBL" id="CACRSL010000003">
    <property type="protein sequence ID" value="VYS92592.1"/>
    <property type="molecule type" value="Genomic_DNA"/>
</dbReference>
<feature type="domain" description="NTP pyrophosphohydrolase MazG-like" evidence="1">
    <location>
        <begin position="38"/>
        <end position="111"/>
    </location>
</feature>
<dbReference type="NCBIfam" id="NF007113">
    <property type="entry name" value="PRK09562.1"/>
    <property type="match status" value="1"/>
</dbReference>
<dbReference type="EC" id="3.6.1.8" evidence="2"/>
<name>A0A6N2SHA3_9FIRM</name>
<dbReference type="GO" id="GO:0046047">
    <property type="term" value="P:TTP catabolic process"/>
    <property type="evidence" value="ECO:0007669"/>
    <property type="project" value="TreeGrafter"/>
</dbReference>
<dbReference type="Pfam" id="PF03819">
    <property type="entry name" value="MazG"/>
    <property type="match status" value="2"/>
</dbReference>
<evidence type="ECO:0000313" key="2">
    <source>
        <dbReference type="EMBL" id="VYS92592.1"/>
    </source>
</evidence>
<dbReference type="GO" id="GO:0006203">
    <property type="term" value="P:dGTP catabolic process"/>
    <property type="evidence" value="ECO:0007669"/>
    <property type="project" value="TreeGrafter"/>
</dbReference>
<dbReference type="GO" id="GO:0046061">
    <property type="term" value="P:dATP catabolic process"/>
    <property type="evidence" value="ECO:0007669"/>
    <property type="project" value="TreeGrafter"/>
</dbReference>
<dbReference type="PANTHER" id="PTHR30522:SF0">
    <property type="entry name" value="NUCLEOSIDE TRIPHOSPHATE PYROPHOSPHOHYDROLASE"/>
    <property type="match status" value="1"/>
</dbReference>
<gene>
    <name evidence="2" type="primary">mazG</name>
    <name evidence="2" type="ORF">AULFYP135_00941</name>
</gene>
<dbReference type="FunFam" id="1.10.287.1080:FF:000001">
    <property type="entry name" value="Nucleoside triphosphate pyrophosphohydrolase"/>
    <property type="match status" value="1"/>
</dbReference>
<keyword evidence="2" id="KW-0378">Hydrolase</keyword>
<dbReference type="InterPro" id="IPR048015">
    <property type="entry name" value="NTP-PPase_MazG-like_N"/>
</dbReference>
<dbReference type="Gene3D" id="1.10.287.1080">
    <property type="entry name" value="MazG-like"/>
    <property type="match status" value="2"/>
</dbReference>
<dbReference type="AlphaFoldDB" id="A0A6N2SHA3"/>
<dbReference type="CDD" id="cd11529">
    <property type="entry name" value="NTP-PPase_MazG_Cterm"/>
    <property type="match status" value="1"/>
</dbReference>
<dbReference type="CDD" id="cd11528">
    <property type="entry name" value="NTP-PPase_MazG_Nterm"/>
    <property type="match status" value="1"/>
</dbReference>
<dbReference type="SUPFAM" id="SSF101386">
    <property type="entry name" value="all-alpha NTP pyrophosphatases"/>
    <property type="match status" value="2"/>
</dbReference>
<organism evidence="2">
    <name type="scientific">uncultured Anaerotruncus sp</name>
    <dbReference type="NCBI Taxonomy" id="905011"/>
    <lineage>
        <taxon>Bacteria</taxon>
        <taxon>Bacillati</taxon>
        <taxon>Bacillota</taxon>
        <taxon>Clostridia</taxon>
        <taxon>Eubacteriales</taxon>
        <taxon>Oscillospiraceae</taxon>
        <taxon>Anaerotruncus</taxon>
        <taxon>environmental samples</taxon>
    </lineage>
</organism>
<dbReference type="GO" id="GO:0047693">
    <property type="term" value="F:ATP diphosphatase activity"/>
    <property type="evidence" value="ECO:0007669"/>
    <property type="project" value="UniProtKB-EC"/>
</dbReference>
<dbReference type="InterPro" id="IPR011551">
    <property type="entry name" value="NTP_PyrPHydrolase_MazG"/>
</dbReference>
<dbReference type="InterPro" id="IPR004518">
    <property type="entry name" value="MazG-like_dom"/>
</dbReference>
<reference evidence="2" key="1">
    <citation type="submission" date="2019-11" db="EMBL/GenBank/DDBJ databases">
        <authorList>
            <person name="Feng L."/>
        </authorList>
    </citation>
    <scope>NUCLEOTIDE SEQUENCE</scope>
    <source>
        <strain evidence="2">AundefinedLFYP135</strain>
    </source>
</reference>
<dbReference type="NCBIfam" id="TIGR00444">
    <property type="entry name" value="mazG"/>
    <property type="match status" value="1"/>
</dbReference>
<feature type="domain" description="NTP pyrophosphohydrolase MazG-like" evidence="1">
    <location>
        <begin position="177"/>
        <end position="235"/>
    </location>
</feature>
<dbReference type="InterPro" id="IPR048011">
    <property type="entry name" value="NTP-PPase_MazG-like_C"/>
</dbReference>